<gene>
    <name evidence="3" type="ORF">EXN66_Car006179</name>
</gene>
<keyword evidence="1" id="KW-1133">Transmembrane helix</keyword>
<protein>
    <submittedName>
        <fullName evidence="3">Uncharacterized protein</fullName>
    </submittedName>
</protein>
<evidence type="ECO:0000256" key="1">
    <source>
        <dbReference type="SAM" id="Phobius"/>
    </source>
</evidence>
<name>A0A6G1PKH2_CHAAH</name>
<feature type="transmembrane region" description="Helical" evidence="1">
    <location>
        <begin position="145"/>
        <end position="167"/>
    </location>
</feature>
<keyword evidence="2" id="KW-0732">Signal</keyword>
<feature type="chain" id="PRO_5026188919" evidence="2">
    <location>
        <begin position="27"/>
        <end position="196"/>
    </location>
</feature>
<feature type="signal peptide" evidence="2">
    <location>
        <begin position="1"/>
        <end position="26"/>
    </location>
</feature>
<keyword evidence="1" id="KW-0812">Transmembrane</keyword>
<reference evidence="4" key="2">
    <citation type="submission" date="2019-02" db="EMBL/GenBank/DDBJ databases">
        <title>Opniocepnalus argus Var Kimnra genome.</title>
        <authorList>
            <person name="Zhou C."/>
            <person name="Xiao S."/>
        </authorList>
    </citation>
    <scope>NUCLEOTIDE SEQUENCE [LARGE SCALE GENOMIC DNA]</scope>
</reference>
<accession>A0A6G1PKH2</accession>
<dbReference type="EMBL" id="CM015717">
    <property type="protein sequence ID" value="KAF3690506.1"/>
    <property type="molecule type" value="Genomic_DNA"/>
</dbReference>
<dbReference type="AlphaFoldDB" id="A0A6G1PKH2"/>
<reference evidence="3 4" key="1">
    <citation type="submission" date="2019-02" db="EMBL/GenBank/DDBJ databases">
        <title>Opniocepnalus argus genome.</title>
        <authorList>
            <person name="Zhou C."/>
            <person name="Xiao S."/>
        </authorList>
    </citation>
    <scope>NUCLEOTIDE SEQUENCE [LARGE SCALE GENOMIC DNA]</scope>
    <source>
        <strain evidence="3">OARG1902GOOAL</strain>
        <tissue evidence="3">Muscle</tissue>
    </source>
</reference>
<proteinExistence type="predicted"/>
<evidence type="ECO:0000313" key="4">
    <source>
        <dbReference type="Proteomes" id="UP000503349"/>
    </source>
</evidence>
<organism evidence="3 4">
    <name type="scientific">Channa argus</name>
    <name type="common">Northern snakehead</name>
    <name type="synonym">Ophicephalus argus</name>
    <dbReference type="NCBI Taxonomy" id="215402"/>
    <lineage>
        <taxon>Eukaryota</taxon>
        <taxon>Metazoa</taxon>
        <taxon>Chordata</taxon>
        <taxon>Craniata</taxon>
        <taxon>Vertebrata</taxon>
        <taxon>Euteleostomi</taxon>
        <taxon>Actinopterygii</taxon>
        <taxon>Neopterygii</taxon>
        <taxon>Teleostei</taxon>
        <taxon>Neoteleostei</taxon>
        <taxon>Acanthomorphata</taxon>
        <taxon>Anabantaria</taxon>
        <taxon>Anabantiformes</taxon>
        <taxon>Channoidei</taxon>
        <taxon>Channidae</taxon>
        <taxon>Channa</taxon>
    </lineage>
</organism>
<keyword evidence="1" id="KW-0472">Membrane</keyword>
<evidence type="ECO:0000256" key="2">
    <source>
        <dbReference type="SAM" id="SignalP"/>
    </source>
</evidence>
<keyword evidence="4" id="KW-1185">Reference proteome</keyword>
<evidence type="ECO:0000313" key="3">
    <source>
        <dbReference type="EMBL" id="KAF3690506.1"/>
    </source>
</evidence>
<sequence>MNRWGFPSLFLGLAVFLLNYAAQASAKSKSALSCSVMHQPDGSFLYQLSKPLSFTCETFWEDDNHTVIARDSNFDENLIVALTNQSITLRNCRDHLHHTRECNEKLEDAHCRVNCSGLPEKKPMTTVNSTLICISRNWCLDEQKVILGIIGIVSFFVGISVVLYFICKRRRRRRQESAVGTVSYAPATQQIKSGII</sequence>
<dbReference type="Proteomes" id="UP000503349">
    <property type="component" value="Chromosome 6"/>
</dbReference>